<dbReference type="EMBL" id="FMZE01000001">
    <property type="protein sequence ID" value="SDC24150.1"/>
    <property type="molecule type" value="Genomic_DNA"/>
</dbReference>
<gene>
    <name evidence="2" type="ORF">SAMN05421630_101945</name>
</gene>
<dbReference type="RefSeq" id="WP_091797459.1">
    <property type="nucleotide sequence ID" value="NZ_CP016353.1"/>
</dbReference>
<proteinExistence type="predicted"/>
<reference evidence="2 3" key="1">
    <citation type="submission" date="2016-10" db="EMBL/GenBank/DDBJ databases">
        <authorList>
            <person name="de Groot N.N."/>
        </authorList>
    </citation>
    <scope>NUCLEOTIDE SEQUENCE [LARGE SCALE GENOMIC DNA]</scope>
    <source>
        <strain evidence="2 3">CGMCC 4.5506</strain>
    </source>
</reference>
<dbReference type="Gene3D" id="3.30.1330.40">
    <property type="entry name" value="RutC-like"/>
    <property type="match status" value="1"/>
</dbReference>
<evidence type="ECO:0000259" key="1">
    <source>
        <dbReference type="Pfam" id="PF14588"/>
    </source>
</evidence>
<dbReference type="Proteomes" id="UP000199494">
    <property type="component" value="Unassembled WGS sequence"/>
</dbReference>
<dbReference type="OrthoDB" id="9806229at2"/>
<dbReference type="SUPFAM" id="SSF55298">
    <property type="entry name" value="YjgF-like"/>
    <property type="match status" value="1"/>
</dbReference>
<name>A0A222VP97_9PSEU</name>
<protein>
    <submittedName>
        <fullName evidence="2">Enamine deaminase RidA, house cleaning of reactive enamine intermediates, YjgF/YER057c/UK114 family</fullName>
    </submittedName>
</protein>
<dbReference type="InterPro" id="IPR013813">
    <property type="entry name" value="Endoribo_LPSP/chorism_mut-like"/>
</dbReference>
<dbReference type="AlphaFoldDB" id="A0A222VP97"/>
<dbReference type="InterPro" id="IPR035959">
    <property type="entry name" value="RutC-like_sf"/>
</dbReference>
<sequence length="145" mass="15450">MIHPELAGLPVPQPQGHYQPVRRNGGVVATAGMTPRLRGEMRHPGRVGADVTIDDAREAARVSVRNALMALTIEDESLQRVRILRMTVYVAAAEGFADHSFVADAASDVLIQVLGERGRCARSAVGVATLPGNACIEIELTATLD</sequence>
<accession>A0A222VP97</accession>
<dbReference type="PANTHER" id="PTHR43760:SF1">
    <property type="entry name" value="ENDORIBONUCLEASE L-PSP_CHORISMATE MUTASE-LIKE DOMAIN-CONTAINING PROTEIN"/>
    <property type="match status" value="1"/>
</dbReference>
<keyword evidence="3" id="KW-1185">Reference proteome</keyword>
<evidence type="ECO:0000313" key="2">
    <source>
        <dbReference type="EMBL" id="SDC24150.1"/>
    </source>
</evidence>
<feature type="domain" description="Endoribonuclease L-PSP/chorismate mutase-like" evidence="1">
    <location>
        <begin position="14"/>
        <end position="141"/>
    </location>
</feature>
<dbReference type="STRING" id="530584.SAMN05421630_101945"/>
<organism evidence="2 3">
    <name type="scientific">Prauserella marina</name>
    <dbReference type="NCBI Taxonomy" id="530584"/>
    <lineage>
        <taxon>Bacteria</taxon>
        <taxon>Bacillati</taxon>
        <taxon>Actinomycetota</taxon>
        <taxon>Actinomycetes</taxon>
        <taxon>Pseudonocardiales</taxon>
        <taxon>Pseudonocardiaceae</taxon>
        <taxon>Prauserella</taxon>
    </lineage>
</organism>
<dbReference type="CDD" id="cd02199">
    <property type="entry name" value="YjgF_YER057c_UK114_like_1"/>
    <property type="match status" value="1"/>
</dbReference>
<dbReference type="Pfam" id="PF14588">
    <property type="entry name" value="YjgF_endoribonc"/>
    <property type="match status" value="1"/>
</dbReference>
<dbReference type="KEGG" id="pmad:BAY61_12820"/>
<dbReference type="PANTHER" id="PTHR43760">
    <property type="entry name" value="ENDORIBONUCLEASE-RELATED"/>
    <property type="match status" value="1"/>
</dbReference>
<evidence type="ECO:0000313" key="3">
    <source>
        <dbReference type="Proteomes" id="UP000199494"/>
    </source>
</evidence>